<dbReference type="GO" id="GO:0044174">
    <property type="term" value="C:host cell endosome"/>
    <property type="evidence" value="ECO:0007669"/>
    <property type="project" value="UniProtKB-SubCell"/>
</dbReference>
<name>A0A223FMM1_9POXV</name>
<proteinExistence type="predicted"/>
<evidence type="ECO:0000256" key="1">
    <source>
        <dbReference type="ARBA" id="ARBA00004182"/>
    </source>
</evidence>
<organism evidence="7">
    <name type="scientific">Murmansk poxvirus</name>
    <dbReference type="NCBI Taxonomy" id="2025359"/>
    <lineage>
        <taxon>Viruses</taxon>
        <taxon>Varidnaviria</taxon>
        <taxon>Bamfordvirae</taxon>
        <taxon>Nucleocytoviricota</taxon>
        <taxon>Pokkesviricetes</taxon>
        <taxon>Chitovirales</taxon>
        <taxon>Poxviridae</taxon>
        <taxon>Chordopoxvirinae</taxon>
        <taxon>Centapoxvirus</taxon>
        <taxon>Centapoxvirus microtuspox</taxon>
        <taxon>Murmansk microtuspox virus</taxon>
    </lineage>
</organism>
<sequence>MLDRIQTLLQAANDHTKIDILRNYLHSYILLARHEDGNGIMIYDDNLDTAASLIDITKLEAIGLTHCTRLKTLPVNPINRLFMNEIDTNEYYSPKTSGYPLISILRKRALEQGDIAVALERYKLENTDSISEINEWLTSKGLSCYRFIKFNDYRSCKRNGGYNTIVDSMIIGHIGHHYIWIKNLETYYRPEIDVLYFDVEQASQDDSWSRLLSYEQKCNKVFTVAVHGATTTNGPIPYMISVYPGNTFINFDSVKDLILEFLNWINDVMNTTNTIILVGFMNSLFDIPLITAYWPSNCGWKIYNNTLISDNGSRVIWVDAYRFSCGLSLHEYCYNWGSKPDNKPIDLIKKSDAKRRIKSLVKESTMYLKSLFTAYDTQFTALDLLLSPCKLFSFSSIEDMFLTSSIYNASKNVQIGVYHPANEDTKRFISSSICLDYIMMSDFGDKSYYKYTVKSIIELVSSKQYPFGRPRYVKRGTEGKLYIALCKVTLPNKDYTPVICYDDDFESFDAVLTSVDIETAIRSGYRIIELGAIQWDETIPNLKEYIYDNNKMMNELSTYTANKLAERLIRNIELDTVNSLILPFYTFAISYCRSYIHNIIESIDKKYILQYNYKDIYVSDRYKLINNEYLSCSMYMTKNIKMKK</sequence>
<keyword evidence="4" id="KW-0843">Virulence</keyword>
<dbReference type="Proteomes" id="UP000217350">
    <property type="component" value="Segment"/>
</dbReference>
<dbReference type="GO" id="GO:0016032">
    <property type="term" value="P:viral process"/>
    <property type="evidence" value="ECO:0007669"/>
    <property type="project" value="InterPro"/>
</dbReference>
<reference evidence="7" key="1">
    <citation type="journal article" date="2017" name="Virus Genes">
        <title>Two novel poxviruses with unusual genome rearrangements: NY_014 and Murmansk.</title>
        <authorList>
            <person name="Smithson C."/>
            <person name="Meyer H."/>
            <person name="Gigante C.M."/>
            <person name="Gao J."/>
            <person name="Zhao H."/>
            <person name="Batra D."/>
            <person name="Damon I."/>
            <person name="Upton C."/>
            <person name="Li Y."/>
        </authorList>
    </citation>
    <scope>NUCLEOTIDE SEQUENCE [LARGE SCALE GENOMIC DNA]</scope>
    <source>
        <strain evidence="7">LEIV-11411</strain>
    </source>
</reference>
<comment type="subcellular location">
    <subcellularLocation>
        <location evidence="2">Host endosome</location>
    </subcellularLocation>
    <subcellularLocation>
        <location evidence="1">Virion membrane</location>
    </subcellularLocation>
</comment>
<dbReference type="PIRSF" id="PIRSF015793">
    <property type="entry name" value="VAC_EEV"/>
    <property type="match status" value="1"/>
</dbReference>
<accession>A0A223FMM1</accession>
<keyword evidence="5" id="KW-1039">Host endosome</keyword>
<dbReference type="GO" id="GO:0055036">
    <property type="term" value="C:virion membrane"/>
    <property type="evidence" value="ECO:0007669"/>
    <property type="project" value="UniProtKB-SubCell"/>
</dbReference>
<dbReference type="OrthoDB" id="5986at10239"/>
<dbReference type="Pfam" id="PF03337">
    <property type="entry name" value="Pox_F12L"/>
    <property type="match status" value="1"/>
</dbReference>
<keyword evidence="3" id="KW-0946">Virion</keyword>
<protein>
    <submittedName>
        <fullName evidence="7">IEV protein</fullName>
    </submittedName>
</protein>
<evidence type="ECO:0000256" key="5">
    <source>
        <dbReference type="ARBA" id="ARBA00023046"/>
    </source>
</evidence>
<evidence type="ECO:0000313" key="7">
    <source>
        <dbReference type="EMBL" id="AST09241.1"/>
    </source>
</evidence>
<evidence type="ECO:0000256" key="2">
    <source>
        <dbReference type="ARBA" id="ARBA00004311"/>
    </source>
</evidence>
<keyword evidence="6" id="KW-0472">Membrane</keyword>
<gene>
    <name evidence="7" type="ORF">Murmansk-046</name>
</gene>
<evidence type="ECO:0000256" key="4">
    <source>
        <dbReference type="ARBA" id="ARBA00023026"/>
    </source>
</evidence>
<evidence type="ECO:0000256" key="6">
    <source>
        <dbReference type="ARBA" id="ARBA00023136"/>
    </source>
</evidence>
<evidence type="ECO:0000256" key="3">
    <source>
        <dbReference type="ARBA" id="ARBA00022844"/>
    </source>
</evidence>
<keyword evidence="8" id="KW-1185">Reference proteome</keyword>
<dbReference type="InterPro" id="IPR005005">
    <property type="entry name" value="Poxvirus_F12L"/>
</dbReference>
<dbReference type="EMBL" id="MF001304">
    <property type="protein sequence ID" value="AST09241.1"/>
    <property type="molecule type" value="Genomic_DNA"/>
</dbReference>
<evidence type="ECO:0000313" key="8">
    <source>
        <dbReference type="Proteomes" id="UP000217350"/>
    </source>
</evidence>